<organism evidence="1 2">
    <name type="scientific">Cucurbita argyrosperma subsp. sororia</name>
    <dbReference type="NCBI Taxonomy" id="37648"/>
    <lineage>
        <taxon>Eukaryota</taxon>
        <taxon>Viridiplantae</taxon>
        <taxon>Streptophyta</taxon>
        <taxon>Embryophyta</taxon>
        <taxon>Tracheophyta</taxon>
        <taxon>Spermatophyta</taxon>
        <taxon>Magnoliopsida</taxon>
        <taxon>eudicotyledons</taxon>
        <taxon>Gunneridae</taxon>
        <taxon>Pentapetalae</taxon>
        <taxon>rosids</taxon>
        <taxon>fabids</taxon>
        <taxon>Cucurbitales</taxon>
        <taxon>Cucurbitaceae</taxon>
        <taxon>Cucurbiteae</taxon>
        <taxon>Cucurbita</taxon>
    </lineage>
</organism>
<gene>
    <name evidence="1" type="ORF">SDJN03_14749</name>
</gene>
<feature type="non-terminal residue" evidence="1">
    <location>
        <position position="1"/>
    </location>
</feature>
<dbReference type="AlphaFoldDB" id="A0AAV6N5G4"/>
<accession>A0AAV6N5G4</accession>
<protein>
    <submittedName>
        <fullName evidence="1">Uncharacterized protein</fullName>
    </submittedName>
</protein>
<keyword evidence="2" id="KW-1185">Reference proteome</keyword>
<proteinExistence type="predicted"/>
<evidence type="ECO:0000313" key="2">
    <source>
        <dbReference type="Proteomes" id="UP000685013"/>
    </source>
</evidence>
<dbReference type="EMBL" id="JAGKQH010000009">
    <property type="protein sequence ID" value="KAG6592403.1"/>
    <property type="molecule type" value="Genomic_DNA"/>
</dbReference>
<dbReference type="Proteomes" id="UP000685013">
    <property type="component" value="Chromosome 9"/>
</dbReference>
<sequence length="189" mass="21749">MKESHKSMPQIVAWVMSSDHNRRVFCQSRVSGVRESDRVVTELLPESSLSPEFKKTKKEEGCAVIYEYCPFLVISSARRRRRRAFALPLSLRFLYRPPFLGSLFSRFCLSLDAISHEIERLWFVKPFFCSSFARVLSMEAVSLSRHGASLPLHGYGYQELGFSSASSSLPPFSRMLIVANLVRDELWWC</sequence>
<comment type="caution">
    <text evidence="1">The sequence shown here is derived from an EMBL/GenBank/DDBJ whole genome shotgun (WGS) entry which is preliminary data.</text>
</comment>
<reference evidence="1 2" key="1">
    <citation type="journal article" date="2021" name="Hortic Res">
        <title>The domestication of Cucurbita argyrosperma as revealed by the genome of its wild relative.</title>
        <authorList>
            <person name="Barrera-Redondo J."/>
            <person name="Sanchez-de la Vega G."/>
            <person name="Aguirre-Liguori J.A."/>
            <person name="Castellanos-Morales G."/>
            <person name="Gutierrez-Guerrero Y.T."/>
            <person name="Aguirre-Dugua X."/>
            <person name="Aguirre-Planter E."/>
            <person name="Tenaillon M.I."/>
            <person name="Lira-Saade R."/>
            <person name="Eguiarte L.E."/>
        </authorList>
    </citation>
    <scope>NUCLEOTIDE SEQUENCE [LARGE SCALE GENOMIC DNA]</scope>
    <source>
        <strain evidence="1">JBR-2021</strain>
    </source>
</reference>
<name>A0AAV6N5G4_9ROSI</name>
<evidence type="ECO:0000313" key="1">
    <source>
        <dbReference type="EMBL" id="KAG6592403.1"/>
    </source>
</evidence>